<dbReference type="Proteomes" id="UP001140087">
    <property type="component" value="Unassembled WGS sequence"/>
</dbReference>
<comment type="caution">
    <text evidence="1">The sequence shown here is derived from an EMBL/GenBank/DDBJ whole genome shotgun (WGS) entry which is preliminary data.</text>
</comment>
<feature type="non-terminal residue" evidence="1">
    <location>
        <position position="367"/>
    </location>
</feature>
<proteinExistence type="predicted"/>
<keyword evidence="2" id="KW-1185">Reference proteome</keyword>
<reference evidence="1" key="1">
    <citation type="submission" date="2022-07" db="EMBL/GenBank/DDBJ databases">
        <title>Phylogenomic reconstructions and comparative analyses of Kickxellomycotina fungi.</title>
        <authorList>
            <person name="Reynolds N.K."/>
            <person name="Stajich J.E."/>
            <person name="Barry K."/>
            <person name="Grigoriev I.V."/>
            <person name="Crous P."/>
            <person name="Smith M.E."/>
        </authorList>
    </citation>
    <scope>NUCLEOTIDE SEQUENCE</scope>
    <source>
        <strain evidence="1">BCRC 34780</strain>
    </source>
</reference>
<accession>A0ACC1KNS8</accession>
<name>A0ACC1KNS8_9FUNG</name>
<protein>
    <submittedName>
        <fullName evidence="1">Uncharacterized protein</fullName>
    </submittedName>
</protein>
<organism evidence="1 2">
    <name type="scientific">Coemansia helicoidea</name>
    <dbReference type="NCBI Taxonomy" id="1286919"/>
    <lineage>
        <taxon>Eukaryota</taxon>
        <taxon>Fungi</taxon>
        <taxon>Fungi incertae sedis</taxon>
        <taxon>Zoopagomycota</taxon>
        <taxon>Kickxellomycotina</taxon>
        <taxon>Kickxellomycetes</taxon>
        <taxon>Kickxellales</taxon>
        <taxon>Kickxellaceae</taxon>
        <taxon>Coemansia</taxon>
    </lineage>
</organism>
<evidence type="ECO:0000313" key="1">
    <source>
        <dbReference type="EMBL" id="KAJ2792186.1"/>
    </source>
</evidence>
<sequence>MHSPPAWERRPAAAGHDDEASPAPSDGDSDGDGESGRRVHRLRGQPPLLPPRMATLVSTVSGATRLSLEITSLFWEAVFETIADSTTGGRLLGTAAWQEAKAATLAVAGVFAPLSSLNPRIVSRIVGSTTAAGYAMVNRSLEVTGGLMEGGLALSAKAVGLGLHAAGEYVRFIDAVFGSTDTSRVLASFVHMVRRETLDNNPEVRALIKEHGLVSFISQVLKTVVAWICLQVVTHGRTQPYRMELVYSNMHPGSAFCPRRYVAATGASIPLRTPPRSPTPHHISPMIFHADRVRESLAVHASAAAEAQSPTLGPARARSATVDVPMLHISASDASDSDGDGDGAIYALSDQESIYVNKDHGAWDRRL</sequence>
<evidence type="ECO:0000313" key="2">
    <source>
        <dbReference type="Proteomes" id="UP001140087"/>
    </source>
</evidence>
<gene>
    <name evidence="1" type="ORF">H4R21_006198</name>
</gene>
<dbReference type="EMBL" id="JANBUN010003175">
    <property type="protein sequence ID" value="KAJ2792186.1"/>
    <property type="molecule type" value="Genomic_DNA"/>
</dbReference>